<accession>A0A5C5Y8E4</accession>
<evidence type="ECO:0000313" key="1">
    <source>
        <dbReference type="EMBL" id="TWT71600.1"/>
    </source>
</evidence>
<reference evidence="1 2" key="1">
    <citation type="submission" date="2019-02" db="EMBL/GenBank/DDBJ databases">
        <title>Deep-cultivation of Planctomycetes and their phenomic and genomic characterization uncovers novel biology.</title>
        <authorList>
            <person name="Wiegand S."/>
            <person name="Jogler M."/>
            <person name="Boedeker C."/>
            <person name="Pinto D."/>
            <person name="Vollmers J."/>
            <person name="Rivas-Marin E."/>
            <person name="Kohn T."/>
            <person name="Peeters S.H."/>
            <person name="Heuer A."/>
            <person name="Rast P."/>
            <person name="Oberbeckmann S."/>
            <person name="Bunk B."/>
            <person name="Jeske O."/>
            <person name="Meyerdierks A."/>
            <person name="Storesund J.E."/>
            <person name="Kallscheuer N."/>
            <person name="Luecker S."/>
            <person name="Lage O.M."/>
            <person name="Pohl T."/>
            <person name="Merkel B.J."/>
            <person name="Hornburger P."/>
            <person name="Mueller R.-W."/>
            <person name="Bruemmer F."/>
            <person name="Labrenz M."/>
            <person name="Spormann A.M."/>
            <person name="Op Den Camp H."/>
            <person name="Overmann J."/>
            <person name="Amann R."/>
            <person name="Jetten M.S.M."/>
            <person name="Mascher T."/>
            <person name="Medema M.H."/>
            <person name="Devos D.P."/>
            <person name="Kaster A.-K."/>
            <person name="Ovreas L."/>
            <person name="Rohde M."/>
            <person name="Galperin M.Y."/>
            <person name="Jogler C."/>
        </authorList>
    </citation>
    <scope>NUCLEOTIDE SEQUENCE [LARGE SCALE GENOMIC DNA]</scope>
    <source>
        <strain evidence="1 2">Pan14r</strain>
    </source>
</reference>
<dbReference type="EMBL" id="SJPL01000001">
    <property type="protein sequence ID" value="TWT71600.1"/>
    <property type="molecule type" value="Genomic_DNA"/>
</dbReference>
<comment type="caution">
    <text evidence="1">The sequence shown here is derived from an EMBL/GenBank/DDBJ whole genome shotgun (WGS) entry which is preliminary data.</text>
</comment>
<evidence type="ECO:0000313" key="2">
    <source>
        <dbReference type="Proteomes" id="UP000317238"/>
    </source>
</evidence>
<sequence>MKVADDLLARQQRVVAHVVNRDGRANRFPSAIKSKFTSRSPRLCFDTFCGFAEKRLLGRVDHPGSLTVELNFQVLLWRIGDRSANTLRRVIPSGDSYCVPSRIGDRFDLARFIELIEVAVRTARPHSSATSDTAGRNLDKVNRISRPPDTNDCPLVTELVKVTSPQNLCRSIWFRLQRVTGRFANVCKLMPSLDNVDSRGHHAIEHHAADLVFRDRFDGDPNATCVFILGRAHALDRCVANKAGQFHWPDGRIGQRRLKADDSANRNCGCR</sequence>
<dbReference type="AlphaFoldDB" id="A0A5C5Y8E4"/>
<name>A0A5C5Y8E4_9PLAN</name>
<organism evidence="1 2">
    <name type="scientific">Crateriforma conspicua</name>
    <dbReference type="NCBI Taxonomy" id="2527996"/>
    <lineage>
        <taxon>Bacteria</taxon>
        <taxon>Pseudomonadati</taxon>
        <taxon>Planctomycetota</taxon>
        <taxon>Planctomycetia</taxon>
        <taxon>Planctomycetales</taxon>
        <taxon>Planctomycetaceae</taxon>
        <taxon>Crateriforma</taxon>
    </lineage>
</organism>
<protein>
    <submittedName>
        <fullName evidence="1">Uncharacterized protein</fullName>
    </submittedName>
</protein>
<dbReference type="Proteomes" id="UP000317238">
    <property type="component" value="Unassembled WGS sequence"/>
</dbReference>
<gene>
    <name evidence="1" type="ORF">Pan14r_39100</name>
</gene>
<keyword evidence="2" id="KW-1185">Reference proteome</keyword>
<proteinExistence type="predicted"/>